<feature type="transmembrane region" description="Helical" evidence="1">
    <location>
        <begin position="269"/>
        <end position="293"/>
    </location>
</feature>
<protein>
    <submittedName>
        <fullName evidence="2">Benzoate/H(+) symporter BenE family transporter</fullName>
    </submittedName>
</protein>
<dbReference type="AlphaFoldDB" id="A0A926I7W6"/>
<gene>
    <name evidence="2" type="ORF">H8692_01965</name>
</gene>
<dbReference type="PANTHER" id="PTHR30199">
    <property type="entry name" value="MFS FAMILY TRANSPORTER, PREDICTED SUBSTRATE BENZOATE"/>
    <property type="match status" value="1"/>
</dbReference>
<feature type="transmembrane region" description="Helical" evidence="1">
    <location>
        <begin position="58"/>
        <end position="77"/>
    </location>
</feature>
<feature type="transmembrane region" description="Helical" evidence="1">
    <location>
        <begin position="25"/>
        <end position="46"/>
    </location>
</feature>
<feature type="transmembrane region" description="Helical" evidence="1">
    <location>
        <begin position="185"/>
        <end position="208"/>
    </location>
</feature>
<dbReference type="Pfam" id="PF03594">
    <property type="entry name" value="BenE"/>
    <property type="match status" value="1"/>
</dbReference>
<feature type="transmembrane region" description="Helical" evidence="1">
    <location>
        <begin position="336"/>
        <end position="357"/>
    </location>
</feature>
<name>A0A926I7W6_9FIRM</name>
<keyword evidence="3" id="KW-1185">Reference proteome</keyword>
<keyword evidence="1" id="KW-1133">Transmembrane helix</keyword>
<evidence type="ECO:0000313" key="3">
    <source>
        <dbReference type="Proteomes" id="UP000610862"/>
    </source>
</evidence>
<feature type="transmembrane region" description="Helical" evidence="1">
    <location>
        <begin position="111"/>
        <end position="130"/>
    </location>
</feature>
<keyword evidence="1" id="KW-0472">Membrane</keyword>
<accession>A0A926I7W6</accession>
<dbReference type="EMBL" id="JACRTA010000001">
    <property type="protein sequence ID" value="MBC8567526.1"/>
    <property type="molecule type" value="Genomic_DNA"/>
</dbReference>
<dbReference type="PANTHER" id="PTHR30199:SF0">
    <property type="entry name" value="INNER MEMBRANE PROTEIN YDCO"/>
    <property type="match status" value="1"/>
</dbReference>
<feature type="transmembrane region" description="Helical" evidence="1">
    <location>
        <begin position="83"/>
        <end position="99"/>
    </location>
</feature>
<evidence type="ECO:0000256" key="1">
    <source>
        <dbReference type="SAM" id="Phobius"/>
    </source>
</evidence>
<evidence type="ECO:0000313" key="2">
    <source>
        <dbReference type="EMBL" id="MBC8567526.1"/>
    </source>
</evidence>
<dbReference type="RefSeq" id="WP_187524882.1">
    <property type="nucleotide sequence ID" value="NZ_JACRTA010000001.1"/>
</dbReference>
<organism evidence="2 3">
    <name type="scientific">Lentihominibacter hominis</name>
    <dbReference type="NCBI Taxonomy" id="2763645"/>
    <lineage>
        <taxon>Bacteria</taxon>
        <taxon>Bacillati</taxon>
        <taxon>Bacillota</taxon>
        <taxon>Clostridia</taxon>
        <taxon>Peptostreptococcales</taxon>
        <taxon>Anaerovoracaceae</taxon>
        <taxon>Lentihominibacter</taxon>
    </lineage>
</organism>
<reference evidence="2" key="1">
    <citation type="submission" date="2020-08" db="EMBL/GenBank/DDBJ databases">
        <title>Genome public.</title>
        <authorList>
            <person name="Liu C."/>
            <person name="Sun Q."/>
        </authorList>
    </citation>
    <scope>NUCLEOTIDE SEQUENCE</scope>
    <source>
        <strain evidence="2">NSJ-24</strain>
    </source>
</reference>
<keyword evidence="1" id="KW-0812">Transmembrane</keyword>
<dbReference type="Proteomes" id="UP000610862">
    <property type="component" value="Unassembled WGS sequence"/>
</dbReference>
<proteinExistence type="predicted"/>
<sequence>MGPLIEPGKGFRDLKADWKCSSCSIFAALTSLVFVLSGAIPMLASVANSAGLTSRQAASFVMCSMAVGGIISIIASLYYRTPFYFAASLTAIVVLAPMFEEFSIAEMVGGFIIAGVALFAIGATGLMGWIGEHLPLPVVLGMVAGVFMSYGLDIVSSIIKDPLSGCIIAGTFVVFPLITKKVPPHIIALTAGIVCAVFIHGSSFSGGFDDGAVGLSYPYIVMPDFSGNVALTVSLPLVIMALADVFKGYGVLKSNGYDMPLNTVTTLSGIGSVLAAFGIGHTISLAGPVIAILAGKDAGEKKTRFVGAVIYCCAVMIVCVLSGILIPVIMQLPETVIDLICGLAMTGLLVSSLQGAFGAGKFHMGALAAFLIGLSKVTLFGIGAPVWAVVFGLIVSLCMEREQWGKEIQR</sequence>
<dbReference type="GO" id="GO:0042925">
    <property type="term" value="F:benzoate transmembrane transporter activity"/>
    <property type="evidence" value="ECO:0007669"/>
    <property type="project" value="InterPro"/>
</dbReference>
<feature type="transmembrane region" description="Helical" evidence="1">
    <location>
        <begin position="162"/>
        <end position="179"/>
    </location>
</feature>
<feature type="transmembrane region" description="Helical" evidence="1">
    <location>
        <begin position="136"/>
        <end position="155"/>
    </location>
</feature>
<dbReference type="InterPro" id="IPR004711">
    <property type="entry name" value="Benzoate_Transporter"/>
</dbReference>
<feature type="transmembrane region" description="Helical" evidence="1">
    <location>
        <begin position="305"/>
        <end position="330"/>
    </location>
</feature>
<feature type="transmembrane region" description="Helical" evidence="1">
    <location>
        <begin position="229"/>
        <end position="249"/>
    </location>
</feature>
<comment type="caution">
    <text evidence="2">The sequence shown here is derived from an EMBL/GenBank/DDBJ whole genome shotgun (WGS) entry which is preliminary data.</text>
</comment>
<feature type="transmembrane region" description="Helical" evidence="1">
    <location>
        <begin position="369"/>
        <end position="395"/>
    </location>
</feature>
<dbReference type="GO" id="GO:0005886">
    <property type="term" value="C:plasma membrane"/>
    <property type="evidence" value="ECO:0007669"/>
    <property type="project" value="TreeGrafter"/>
</dbReference>